<dbReference type="AlphaFoldDB" id="A0AAN9N5Y4"/>
<dbReference type="InterPro" id="IPR037176">
    <property type="entry name" value="Osmotin/thaumatin-like_sf"/>
</dbReference>
<dbReference type="SUPFAM" id="SSF49870">
    <property type="entry name" value="Osmotin, thaumatin-like protein"/>
    <property type="match status" value="1"/>
</dbReference>
<sequence length="196" mass="21468">MRVAPRGGNCSATDCLTNLNAACPMELKVIRDGEAVACKSTCQTEPCLSSQFFKSACSGARIYPNDNHGFFPCSSSHYTVTFCSTSKRSSPCCNTLFLLVSSTPMTETSAQHDSDLVYSNQRPNSIPFLQSLLQRSCWKDEDNKIKPSGKKVVKYTGALAVISVICGFIIFQIRLRLSNRGWELSLRAGTRAAETT</sequence>
<accession>A0AAN9N5Y4</accession>
<keyword evidence="4" id="KW-1185">Reference proteome</keyword>
<organism evidence="3 4">
    <name type="scientific">Phaseolus coccineus</name>
    <name type="common">Scarlet runner bean</name>
    <name type="synonym">Phaseolus multiflorus</name>
    <dbReference type="NCBI Taxonomy" id="3886"/>
    <lineage>
        <taxon>Eukaryota</taxon>
        <taxon>Viridiplantae</taxon>
        <taxon>Streptophyta</taxon>
        <taxon>Embryophyta</taxon>
        <taxon>Tracheophyta</taxon>
        <taxon>Spermatophyta</taxon>
        <taxon>Magnoliopsida</taxon>
        <taxon>eudicotyledons</taxon>
        <taxon>Gunneridae</taxon>
        <taxon>Pentapetalae</taxon>
        <taxon>rosids</taxon>
        <taxon>fabids</taxon>
        <taxon>Fabales</taxon>
        <taxon>Fabaceae</taxon>
        <taxon>Papilionoideae</taxon>
        <taxon>50 kb inversion clade</taxon>
        <taxon>NPAAA clade</taxon>
        <taxon>indigoferoid/millettioid clade</taxon>
        <taxon>Phaseoleae</taxon>
        <taxon>Phaseolus</taxon>
    </lineage>
</organism>
<dbReference type="Proteomes" id="UP001374584">
    <property type="component" value="Unassembled WGS sequence"/>
</dbReference>
<dbReference type="Pfam" id="PF00314">
    <property type="entry name" value="Thaumatin"/>
    <property type="match status" value="1"/>
</dbReference>
<reference evidence="3 4" key="1">
    <citation type="submission" date="2024-01" db="EMBL/GenBank/DDBJ databases">
        <title>The genomes of 5 underutilized Papilionoideae crops provide insights into root nodulation and disease resistanc.</title>
        <authorList>
            <person name="Jiang F."/>
        </authorList>
    </citation>
    <scope>NUCLEOTIDE SEQUENCE [LARGE SCALE GENOMIC DNA]</scope>
    <source>
        <strain evidence="3">JINMINGXINNONG_FW02</strain>
        <tissue evidence="3">Leaves</tissue>
    </source>
</reference>
<dbReference type="EMBL" id="JAYMYR010000004">
    <property type="protein sequence ID" value="KAK7367289.1"/>
    <property type="molecule type" value="Genomic_DNA"/>
</dbReference>
<keyword evidence="2" id="KW-1133">Transmembrane helix</keyword>
<comment type="similarity">
    <text evidence="1">Belongs to the thaumatin family.</text>
</comment>
<gene>
    <name evidence="3" type="ORF">VNO80_09298</name>
</gene>
<proteinExistence type="inferred from homology"/>
<keyword evidence="2" id="KW-0812">Transmembrane</keyword>
<name>A0AAN9N5Y4_PHACN</name>
<evidence type="ECO:0000256" key="2">
    <source>
        <dbReference type="SAM" id="Phobius"/>
    </source>
</evidence>
<comment type="caution">
    <text evidence="3">The sequence shown here is derived from an EMBL/GenBank/DDBJ whole genome shotgun (WGS) entry which is preliminary data.</text>
</comment>
<feature type="transmembrane region" description="Helical" evidence="2">
    <location>
        <begin position="152"/>
        <end position="173"/>
    </location>
</feature>
<keyword evidence="2" id="KW-0472">Membrane</keyword>
<evidence type="ECO:0000313" key="4">
    <source>
        <dbReference type="Proteomes" id="UP001374584"/>
    </source>
</evidence>
<dbReference type="PROSITE" id="PS51367">
    <property type="entry name" value="THAUMATIN_2"/>
    <property type="match status" value="1"/>
</dbReference>
<dbReference type="InterPro" id="IPR001938">
    <property type="entry name" value="Thaumatin"/>
</dbReference>
<evidence type="ECO:0000256" key="1">
    <source>
        <dbReference type="ARBA" id="ARBA00010607"/>
    </source>
</evidence>
<evidence type="ECO:0000313" key="3">
    <source>
        <dbReference type="EMBL" id="KAK7367289.1"/>
    </source>
</evidence>
<dbReference type="Gene3D" id="2.60.110.10">
    <property type="entry name" value="Thaumatin"/>
    <property type="match status" value="1"/>
</dbReference>
<protein>
    <submittedName>
        <fullName evidence="3">Uncharacterized protein</fullName>
    </submittedName>
</protein>